<sequence length="1416" mass="149992">MSARSSGRLWLQFGGSVSASTTSTTPPYQIADIASLFSFSVRYIDQIDLSLRQTLRPFSNCRRIHNDAAEPRHGIFEASPASPCCADAAIQPNPLALTLPRRSFPLRRDERAVFISNSIDCANSFDIDSSTSSGSSSNDATIPRDVTLHSHARHDEDSAAAAATLSAIASIGSGDTDALHIAPPCAQLSLATNIWLVRCPSVSMEAAYPSLPLFADAVCQQATTWHPVLISTAMNHAVKLKNAIDRQRLPLSEAGRASASVAAAYAAAPGGVAGSSGGAASSAGNTAEVMFHETLDRLYIAFLPHIPNIVDPRFVTNALWVCARTGRWDAPGGGDFAALLLQRLREDDGAMLEALDGVGHSILWRALSMSGRHRAAATAQGHGAASAPTTLAVEPVQVSPAAHVLAVDSFSAVQDQRPQEGSVNPAVDGSSKTGLAAAGMDVLELSANIIKKRLTQELTAGDKREPTLPDLCNLIRAASRLRYRRDVEFIEALLAGIVKSPGPFRPQDIADTLYGLGKLYGTVQDKECGTTLMVNGDSDEVASASTSATAASGCLPPEIAPRVRNLADLAVMTGLSKFSPQNLSILVHGLALLGLRLERQAIGQAALAAAVAGPETTSQVGLPSPSPPLSAQIPDGPSPDAQTHRTAPAVLSMAQAQPHPQQPQPQHLQQLQPPEGQPSGPDAAVRAFVIHLGQHVRDRLQVTSDWTPNALSNAAWAFATIGYWDQSYYAAVVHAAMNGGCMAGGRREVNAPKASANLRLYFCANVRHATHIIISPEAKARSCDGGSLCLWTQPWALLLWSLATAGHQPPGEPLMQQLRAAVCEAPNRPGDTPTLGTMLWALGTLRHYDRRLVARISEFARPTAMIRRQVVDCLWALAAMPEGSMSRHMQFAAGLVQAANQQPVHEYTRPELVQLWHTHLELEAAATSGERSTVEPEELSAPPVGGGGCGNGGFTAGGGGFTDGTQSLGGIAISADMAKAPGSGAVLDAGAAVPKQIRAAQLARIAKLNPGLVEAAQEAVLEDRTSHSRLRSATDWQSAVFRCLRGLMSPSPYSTRLQQQHQQQPWMAQLSQYQPQAAHLDLGHEHGAGQVQQTVSGCWAAGEVRWRLLQDASAQGYESEGAGASSVASAAGGGGSSEGSRRAPPSSAEGPVEAGKANVAALPAEAAGGSIAPTARIDLIESISRISGKRAVNLQRTVTRCLNRGGESRGLSGMAAGEAQPRRQQQRQQGRGRGQGQQHREGKQQGEVEQQQESDGELEPRQRQRHGTGLHAGRTSSGNAAAVVASTAAFNGRGRLVNQDDRISAASRQDGGSGVDAETLQLLDVEQDWFVESLGLKVCARVRLSDGRQLALELEGPDSFFRNVSHSRRPHAALRVRQLGRVFGPENIRCVPHWEWAQLDGCVQAQRAYLSRLFRG</sequence>
<keyword evidence="5" id="KW-1185">Reference proteome</keyword>
<feature type="region of interest" description="Disordered" evidence="1">
    <location>
        <begin position="1204"/>
        <end position="1279"/>
    </location>
</feature>
<evidence type="ECO:0000313" key="4">
    <source>
        <dbReference type="Proteomes" id="UP000722791"/>
    </source>
</evidence>
<gene>
    <name evidence="2" type="ORF">Vretifemale_18639</name>
    <name evidence="3" type="ORF">Vretimale_17105</name>
</gene>
<accession>A0A8J4LXG2</accession>
<evidence type="ECO:0000256" key="1">
    <source>
        <dbReference type="SAM" id="MobiDB-lite"/>
    </source>
</evidence>
<feature type="compositionally biased region" description="Low complexity" evidence="1">
    <location>
        <begin position="654"/>
        <end position="674"/>
    </location>
</feature>
<proteinExistence type="predicted"/>
<evidence type="ECO:0000313" key="3">
    <source>
        <dbReference type="EMBL" id="GIM14075.1"/>
    </source>
</evidence>
<organism evidence="3 4">
    <name type="scientific">Volvox reticuliferus</name>
    <dbReference type="NCBI Taxonomy" id="1737510"/>
    <lineage>
        <taxon>Eukaryota</taxon>
        <taxon>Viridiplantae</taxon>
        <taxon>Chlorophyta</taxon>
        <taxon>core chlorophytes</taxon>
        <taxon>Chlorophyceae</taxon>
        <taxon>CS clade</taxon>
        <taxon>Chlamydomonadales</taxon>
        <taxon>Volvocaceae</taxon>
        <taxon>Volvox</taxon>
    </lineage>
</organism>
<reference evidence="3" key="1">
    <citation type="journal article" date="2021" name="Proc. Natl. Acad. Sci. U.S.A.">
        <title>Three genomes in the algal genus Volvox reveal the fate of a haploid sex-determining region after a transition to homothallism.</title>
        <authorList>
            <person name="Yamamoto K."/>
            <person name="Hamaji T."/>
            <person name="Kawai-Toyooka H."/>
            <person name="Matsuzaki R."/>
            <person name="Takahashi F."/>
            <person name="Nishimura Y."/>
            <person name="Kawachi M."/>
            <person name="Noguchi H."/>
            <person name="Minakuchi Y."/>
            <person name="Umen J.G."/>
            <person name="Toyoda A."/>
            <person name="Nozaki H."/>
        </authorList>
    </citation>
    <scope>NUCLEOTIDE SEQUENCE</scope>
    <source>
        <strain evidence="3">NIES-3785</strain>
        <strain evidence="2">NIES-3786</strain>
    </source>
</reference>
<name>A0A8J4LXG2_9CHLO</name>
<dbReference type="EMBL" id="BNCQ01000054">
    <property type="protein sequence ID" value="GIM14075.1"/>
    <property type="molecule type" value="Genomic_DNA"/>
</dbReference>
<protein>
    <recommendedName>
        <fullName evidence="6">RAP domain-containing protein</fullName>
    </recommendedName>
</protein>
<dbReference type="OrthoDB" id="544297at2759"/>
<feature type="region of interest" description="Disordered" evidence="1">
    <location>
        <begin position="1120"/>
        <end position="1154"/>
    </location>
</feature>
<evidence type="ECO:0008006" key="6">
    <source>
        <dbReference type="Google" id="ProtNLM"/>
    </source>
</evidence>
<dbReference type="Proteomes" id="UP000722791">
    <property type="component" value="Unassembled WGS sequence"/>
</dbReference>
<dbReference type="Proteomes" id="UP000747110">
    <property type="component" value="Unassembled WGS sequence"/>
</dbReference>
<feature type="region of interest" description="Disordered" evidence="1">
    <location>
        <begin position="616"/>
        <end position="682"/>
    </location>
</feature>
<comment type="caution">
    <text evidence="3">The sequence shown here is derived from an EMBL/GenBank/DDBJ whole genome shotgun (WGS) entry which is preliminary data.</text>
</comment>
<feature type="compositionally biased region" description="Low complexity" evidence="1">
    <location>
        <begin position="1120"/>
        <end position="1130"/>
    </location>
</feature>
<dbReference type="EMBL" id="BNCP01000061">
    <property type="protein sequence ID" value="GIL90940.1"/>
    <property type="molecule type" value="Genomic_DNA"/>
</dbReference>
<evidence type="ECO:0000313" key="2">
    <source>
        <dbReference type="EMBL" id="GIL90940.1"/>
    </source>
</evidence>
<evidence type="ECO:0000313" key="5">
    <source>
        <dbReference type="Proteomes" id="UP000747110"/>
    </source>
</evidence>